<name>A0A2N5M4M3_9BACI</name>
<sequence length="87" mass="10057">MKVFGGILLTLDILFTIFWHFTVLAVDGYANSYPFYQFKLVYVFSFIIALLATMMIVKAKQANKQAEEYMMEIMENPPPNINNINPL</sequence>
<dbReference type="RefSeq" id="WP_101643244.1">
    <property type="nucleotide sequence ID" value="NZ_PGUY01000043.1"/>
</dbReference>
<dbReference type="EMBL" id="PGUY01000043">
    <property type="protein sequence ID" value="PLT29285.1"/>
    <property type="molecule type" value="Genomic_DNA"/>
</dbReference>
<keyword evidence="1" id="KW-0812">Transmembrane</keyword>
<comment type="caution">
    <text evidence="2">The sequence shown here is derived from an EMBL/GenBank/DDBJ whole genome shotgun (WGS) entry which is preliminary data.</text>
</comment>
<dbReference type="Proteomes" id="UP000234748">
    <property type="component" value="Unassembled WGS sequence"/>
</dbReference>
<keyword evidence="1" id="KW-1133">Transmembrane helix</keyword>
<accession>A0A2N5M4M3</accession>
<proteinExistence type="predicted"/>
<gene>
    <name evidence="2" type="ORF">CUU66_14055</name>
</gene>
<dbReference type="OrthoDB" id="10000302at2"/>
<protein>
    <submittedName>
        <fullName evidence="2">Uncharacterized protein</fullName>
    </submittedName>
</protein>
<feature type="transmembrane region" description="Helical" evidence="1">
    <location>
        <begin position="38"/>
        <end position="57"/>
    </location>
</feature>
<keyword evidence="1" id="KW-0472">Membrane</keyword>
<dbReference type="AlphaFoldDB" id="A0A2N5M4M3"/>
<reference evidence="2 3" key="1">
    <citation type="submission" date="2017-11" db="EMBL/GenBank/DDBJ databases">
        <title>Comparitive Functional Genomics of Dry Heat Resistant strains isolated from the Viking Spacecraft.</title>
        <authorList>
            <person name="Seuylemezian A."/>
            <person name="Cooper K."/>
            <person name="Vaishampayan P."/>
        </authorList>
    </citation>
    <scope>NUCLEOTIDE SEQUENCE [LARGE SCALE GENOMIC DNA]</scope>
    <source>
        <strain evidence="2 3">V1-29</strain>
    </source>
</reference>
<evidence type="ECO:0000256" key="1">
    <source>
        <dbReference type="SAM" id="Phobius"/>
    </source>
</evidence>
<feature type="transmembrane region" description="Helical" evidence="1">
    <location>
        <begin position="7"/>
        <end position="26"/>
    </location>
</feature>
<keyword evidence="3" id="KW-1185">Reference proteome</keyword>
<evidence type="ECO:0000313" key="2">
    <source>
        <dbReference type="EMBL" id="PLT29285.1"/>
    </source>
</evidence>
<organism evidence="2 3">
    <name type="scientific">Peribacillus deserti</name>
    <dbReference type="NCBI Taxonomy" id="673318"/>
    <lineage>
        <taxon>Bacteria</taxon>
        <taxon>Bacillati</taxon>
        <taxon>Bacillota</taxon>
        <taxon>Bacilli</taxon>
        <taxon>Bacillales</taxon>
        <taxon>Bacillaceae</taxon>
        <taxon>Peribacillus</taxon>
    </lineage>
</organism>
<evidence type="ECO:0000313" key="3">
    <source>
        <dbReference type="Proteomes" id="UP000234748"/>
    </source>
</evidence>